<dbReference type="GO" id="GO:0016491">
    <property type="term" value="F:oxidoreductase activity"/>
    <property type="evidence" value="ECO:0007669"/>
    <property type="project" value="UniProtKB-KW"/>
</dbReference>
<keyword evidence="1" id="KW-0560">Oxidoreductase</keyword>
<evidence type="ECO:0000313" key="4">
    <source>
        <dbReference type="Proteomes" id="UP000232323"/>
    </source>
</evidence>
<dbReference type="Proteomes" id="UP000232323">
    <property type="component" value="Unassembled WGS sequence"/>
</dbReference>
<dbReference type="InterPro" id="IPR005123">
    <property type="entry name" value="Oxoglu/Fe-dep_dioxygenase_dom"/>
</dbReference>
<dbReference type="OrthoDB" id="288590at2759"/>
<dbReference type="Pfam" id="PF03171">
    <property type="entry name" value="2OG-FeII_Oxy"/>
    <property type="match status" value="1"/>
</dbReference>
<dbReference type="InterPro" id="IPR044861">
    <property type="entry name" value="IPNS-like_FE2OG_OXY"/>
</dbReference>
<keyword evidence="1" id="KW-0479">Metal-binding</keyword>
<reference evidence="3 4" key="1">
    <citation type="submission" date="2017-08" db="EMBL/GenBank/DDBJ databases">
        <title>Acidophilic green algal genome provides insights into adaptation to an acidic environment.</title>
        <authorList>
            <person name="Hirooka S."/>
            <person name="Hirose Y."/>
            <person name="Kanesaki Y."/>
            <person name="Higuchi S."/>
            <person name="Fujiwara T."/>
            <person name="Onuma R."/>
            <person name="Era A."/>
            <person name="Ohbayashi R."/>
            <person name="Uzuka A."/>
            <person name="Nozaki H."/>
            <person name="Yoshikawa H."/>
            <person name="Miyagishima S.Y."/>
        </authorList>
    </citation>
    <scope>NUCLEOTIDE SEQUENCE [LARGE SCALE GENOMIC DNA]</scope>
    <source>
        <strain evidence="3 4">NIES-2499</strain>
    </source>
</reference>
<proteinExistence type="inferred from homology"/>
<gene>
    <name evidence="3" type="ORF">CEUSTIGMA_g8665.t1</name>
</gene>
<organism evidence="3 4">
    <name type="scientific">Chlamydomonas eustigma</name>
    <dbReference type="NCBI Taxonomy" id="1157962"/>
    <lineage>
        <taxon>Eukaryota</taxon>
        <taxon>Viridiplantae</taxon>
        <taxon>Chlorophyta</taxon>
        <taxon>core chlorophytes</taxon>
        <taxon>Chlorophyceae</taxon>
        <taxon>CS clade</taxon>
        <taxon>Chlamydomonadales</taxon>
        <taxon>Chlamydomonadaceae</taxon>
        <taxon>Chlamydomonas</taxon>
    </lineage>
</organism>
<protein>
    <recommendedName>
        <fullName evidence="2">Fe2OG dioxygenase domain-containing protein</fullName>
    </recommendedName>
</protein>
<dbReference type="STRING" id="1157962.A0A250XDR1"/>
<comment type="similarity">
    <text evidence="1">Belongs to the iron/ascorbate-dependent oxidoreductase family.</text>
</comment>
<dbReference type="Pfam" id="PF14226">
    <property type="entry name" value="DIOX_N"/>
    <property type="match status" value="1"/>
</dbReference>
<accession>A0A250XDR1</accession>
<dbReference type="InterPro" id="IPR027443">
    <property type="entry name" value="IPNS-like_sf"/>
</dbReference>
<evidence type="ECO:0000313" key="3">
    <source>
        <dbReference type="EMBL" id="GAX81233.1"/>
    </source>
</evidence>
<dbReference type="GO" id="GO:0046872">
    <property type="term" value="F:metal ion binding"/>
    <property type="evidence" value="ECO:0007669"/>
    <property type="project" value="UniProtKB-KW"/>
</dbReference>
<evidence type="ECO:0000259" key="2">
    <source>
        <dbReference type="PROSITE" id="PS51471"/>
    </source>
</evidence>
<name>A0A250XDR1_9CHLO</name>
<comment type="caution">
    <text evidence="3">The sequence shown here is derived from an EMBL/GenBank/DDBJ whole genome shotgun (WGS) entry which is preliminary data.</text>
</comment>
<dbReference type="PANTHER" id="PTHR47990">
    <property type="entry name" value="2-OXOGLUTARATE (2OG) AND FE(II)-DEPENDENT OXYGENASE SUPERFAMILY PROTEIN-RELATED"/>
    <property type="match status" value="1"/>
</dbReference>
<dbReference type="Gene3D" id="2.60.120.330">
    <property type="entry name" value="B-lactam Antibiotic, Isopenicillin N Synthase, Chain"/>
    <property type="match status" value="1"/>
</dbReference>
<evidence type="ECO:0000256" key="1">
    <source>
        <dbReference type="RuleBase" id="RU003682"/>
    </source>
</evidence>
<sequence length="334" mass="37468">MSKSIPVIDLSDFGAHKNEIREQLITAAVDVGFFVVVGHGIPQNLIDEQFSIAKRFFQLPDDIKAKYSMPKGRNAGWEKMAQVRPSTGTNDLKESIQINYHDMEGLWPTEEDCEGFRSKSREFMTAAHEVSMKILSCFALSLGFEEHFFEPHHDPAQLDNQQCLRCLYYHDCTGQKYPSNFWRAGAHTDFDTLTLLFQKEGEAGLEVCPGREASTDFAMGDVWTPVDPMKGGIVINIGDMLMRWSDDKLKSNFHRVRVPKEGDEYTGPRQSLAYFNQANKSSVIQGPLQKYPPLTGGDFIQQALDRNFAAIQVQKAMHTTSASNSVEIMGTAAA</sequence>
<dbReference type="PROSITE" id="PS51471">
    <property type="entry name" value="FE2OG_OXY"/>
    <property type="match status" value="1"/>
</dbReference>
<keyword evidence="4" id="KW-1185">Reference proteome</keyword>
<keyword evidence="1" id="KW-0408">Iron</keyword>
<dbReference type="InterPro" id="IPR050231">
    <property type="entry name" value="Iron_ascorbate_oxido_reductase"/>
</dbReference>
<dbReference type="EMBL" id="BEGY01000062">
    <property type="protein sequence ID" value="GAX81233.1"/>
    <property type="molecule type" value="Genomic_DNA"/>
</dbReference>
<dbReference type="InterPro" id="IPR026992">
    <property type="entry name" value="DIOX_N"/>
</dbReference>
<dbReference type="SUPFAM" id="SSF51197">
    <property type="entry name" value="Clavaminate synthase-like"/>
    <property type="match status" value="1"/>
</dbReference>
<dbReference type="AlphaFoldDB" id="A0A250XDR1"/>
<feature type="domain" description="Fe2OG dioxygenase" evidence="2">
    <location>
        <begin position="159"/>
        <end position="278"/>
    </location>
</feature>